<gene>
    <name evidence="2" type="ORF">I2I01_03080</name>
</gene>
<dbReference type="RefSeq" id="WP_196284942.1">
    <property type="nucleotide sequence ID" value="NZ_JADQDP010000001.1"/>
</dbReference>
<name>A0A931BB32_9BACT</name>
<sequence length="224" mass="24913">MKKPFTLICTCAAIALALPGFSQAPAMLQPVPMPTASPDTSPGAILKKSNGVIKKKLPDDLPQEKLLFVKYQPLTLPPEGPKGWGIQRRNYFLKKKHNDVFPEANKQLQEAAKLYPYAHRITTLDSVAYYQEHGYKYMLMQSSFNSVADGTFQGTTGNTIGTGSPGGSTRVMTTTSVDLYVQELNSGDKYVFDDFSETFIYYYKGQVGMLLKKVDKQFNAKKKS</sequence>
<feature type="signal peptide" evidence="1">
    <location>
        <begin position="1"/>
        <end position="24"/>
    </location>
</feature>
<keyword evidence="3" id="KW-1185">Reference proteome</keyword>
<keyword evidence="1" id="KW-0732">Signal</keyword>
<proteinExistence type="predicted"/>
<comment type="caution">
    <text evidence="2">The sequence shown here is derived from an EMBL/GenBank/DDBJ whole genome shotgun (WGS) entry which is preliminary data.</text>
</comment>
<evidence type="ECO:0000313" key="2">
    <source>
        <dbReference type="EMBL" id="MBF9140600.1"/>
    </source>
</evidence>
<organism evidence="2 3">
    <name type="scientific">Hymenobacter properus</name>
    <dbReference type="NCBI Taxonomy" id="2791026"/>
    <lineage>
        <taxon>Bacteria</taxon>
        <taxon>Pseudomonadati</taxon>
        <taxon>Bacteroidota</taxon>
        <taxon>Cytophagia</taxon>
        <taxon>Cytophagales</taxon>
        <taxon>Hymenobacteraceae</taxon>
        <taxon>Hymenobacter</taxon>
    </lineage>
</organism>
<dbReference type="EMBL" id="JADQDP010000001">
    <property type="protein sequence ID" value="MBF9140600.1"/>
    <property type="molecule type" value="Genomic_DNA"/>
</dbReference>
<protein>
    <submittedName>
        <fullName evidence="2">Uncharacterized protein</fullName>
    </submittedName>
</protein>
<reference evidence="2 3" key="1">
    <citation type="submission" date="2020-11" db="EMBL/GenBank/DDBJ databases">
        <authorList>
            <person name="Kim M.K."/>
        </authorList>
    </citation>
    <scope>NUCLEOTIDE SEQUENCE [LARGE SCALE GENOMIC DNA]</scope>
    <source>
        <strain evidence="2 3">BT439</strain>
    </source>
</reference>
<accession>A0A931BB32</accession>
<dbReference type="Proteomes" id="UP000645610">
    <property type="component" value="Unassembled WGS sequence"/>
</dbReference>
<evidence type="ECO:0000256" key="1">
    <source>
        <dbReference type="SAM" id="SignalP"/>
    </source>
</evidence>
<feature type="chain" id="PRO_5037450824" evidence="1">
    <location>
        <begin position="25"/>
        <end position="224"/>
    </location>
</feature>
<dbReference type="AlphaFoldDB" id="A0A931BB32"/>
<evidence type="ECO:0000313" key="3">
    <source>
        <dbReference type="Proteomes" id="UP000645610"/>
    </source>
</evidence>